<dbReference type="AlphaFoldDB" id="A0A9Q4GGT2"/>
<accession>A0A9Q4GGT2</accession>
<dbReference type="GO" id="GO:0003743">
    <property type="term" value="F:translation initiation factor activity"/>
    <property type="evidence" value="ECO:0007669"/>
    <property type="project" value="UniProtKB-UniRule"/>
</dbReference>
<reference evidence="4" key="1">
    <citation type="submission" date="2022-09" db="EMBL/GenBank/DDBJ databases">
        <title>Haloadaptaus new haloarchaeum isolated from saline soil.</title>
        <authorList>
            <person name="Duran-Viseras A."/>
            <person name="Sanchez-Porro C."/>
            <person name="Ventosa A."/>
        </authorList>
    </citation>
    <scope>NUCLEOTIDE SEQUENCE</scope>
    <source>
        <strain evidence="4">F3-133</strain>
    </source>
</reference>
<dbReference type="GO" id="GO:0042256">
    <property type="term" value="P:cytosolic ribosome assembly"/>
    <property type="evidence" value="ECO:0007669"/>
    <property type="project" value="InterPro"/>
</dbReference>
<dbReference type="PIRSF" id="PIRSF006413">
    <property type="entry name" value="IF-6"/>
    <property type="match status" value="1"/>
</dbReference>
<dbReference type="RefSeq" id="WP_266085713.1">
    <property type="nucleotide sequence ID" value="NZ_RKLV01000002.1"/>
</dbReference>
<keyword evidence="1 3" id="KW-0396">Initiation factor</keyword>
<name>A0A9Q4GGT2_9EURY</name>
<evidence type="ECO:0000256" key="1">
    <source>
        <dbReference type="ARBA" id="ARBA00022540"/>
    </source>
</evidence>
<dbReference type="InterPro" id="IPR002769">
    <property type="entry name" value="eIF6"/>
</dbReference>
<gene>
    <name evidence="3" type="primary">eif6</name>
    <name evidence="4" type="ORF">EGH25_01735</name>
</gene>
<dbReference type="HAMAP" id="MF_00032">
    <property type="entry name" value="eIF_6"/>
    <property type="match status" value="1"/>
</dbReference>
<dbReference type="PANTHER" id="PTHR10784">
    <property type="entry name" value="TRANSLATION INITIATION FACTOR 6"/>
    <property type="match status" value="1"/>
</dbReference>
<evidence type="ECO:0000256" key="2">
    <source>
        <dbReference type="ARBA" id="ARBA00022917"/>
    </source>
</evidence>
<dbReference type="Proteomes" id="UP001149411">
    <property type="component" value="Unassembled WGS sequence"/>
</dbReference>
<keyword evidence="2 3" id="KW-0648">Protein biosynthesis</keyword>
<proteinExistence type="inferred from homology"/>
<evidence type="ECO:0000256" key="3">
    <source>
        <dbReference type="HAMAP-Rule" id="MF_00032"/>
    </source>
</evidence>
<dbReference type="SMART" id="SM00654">
    <property type="entry name" value="eIF6"/>
    <property type="match status" value="1"/>
</dbReference>
<comment type="similarity">
    <text evidence="3">Belongs to the eIF-6 family.</text>
</comment>
<comment type="caution">
    <text evidence="4">The sequence shown here is derived from an EMBL/GenBank/DDBJ whole genome shotgun (WGS) entry which is preliminary data.</text>
</comment>
<dbReference type="GO" id="GO:0043022">
    <property type="term" value="F:ribosome binding"/>
    <property type="evidence" value="ECO:0007669"/>
    <property type="project" value="InterPro"/>
</dbReference>
<keyword evidence="5" id="KW-1185">Reference proteome</keyword>
<evidence type="ECO:0000313" key="4">
    <source>
        <dbReference type="EMBL" id="MCX2818075.1"/>
    </source>
</evidence>
<evidence type="ECO:0000313" key="5">
    <source>
        <dbReference type="Proteomes" id="UP001149411"/>
    </source>
</evidence>
<dbReference type="Pfam" id="PF01912">
    <property type="entry name" value="eIF-6"/>
    <property type="match status" value="1"/>
</dbReference>
<dbReference type="SUPFAM" id="SSF55909">
    <property type="entry name" value="Pentein"/>
    <property type="match status" value="1"/>
</dbReference>
<sequence length="218" mass="22051">MLRTEFNGSPFVGVFASATESHLFAASEVDAEPLADELGVDGFYSGTVGGSSVVGSLVEGNSSGVVVSASARDGEVERMEEATDGRVVRLDERTNAVGNLVLANDEAAFVSPGLDGDARDTVAETLDAEVRAGTVGGVEVVGSAAVATNNGVLAHPRSSDDELGALEEVFGVNVDVGTVNYGTPLVGSGLLANTQGYVAGAETTGPELGRIEETLGFV</sequence>
<protein>
    <recommendedName>
        <fullName evidence="3">Translation initiation factor 6</fullName>
        <shortName evidence="3">aIF-6</shortName>
    </recommendedName>
</protein>
<comment type="function">
    <text evidence="3">Binds to the 50S ribosomal subunit and prevents its association with the 30S ribosomal subunit to form the 70S initiation complex.</text>
</comment>
<dbReference type="Gene3D" id="3.75.10.10">
    <property type="entry name" value="L-arginine/glycine Amidinotransferase, Chain A"/>
    <property type="match status" value="1"/>
</dbReference>
<dbReference type="NCBIfam" id="TIGR00323">
    <property type="entry name" value="eIF-6"/>
    <property type="match status" value="1"/>
</dbReference>
<dbReference type="EMBL" id="RKLV01000002">
    <property type="protein sequence ID" value="MCX2818075.1"/>
    <property type="molecule type" value="Genomic_DNA"/>
</dbReference>
<organism evidence="4 5">
    <name type="scientific">Halorutilus salinus</name>
    <dbReference type="NCBI Taxonomy" id="2487751"/>
    <lineage>
        <taxon>Archaea</taxon>
        <taxon>Methanobacteriati</taxon>
        <taxon>Methanobacteriota</taxon>
        <taxon>Stenosarchaea group</taxon>
        <taxon>Halobacteria</taxon>
        <taxon>Halorutilales</taxon>
        <taxon>Halorutilaceae</taxon>
        <taxon>Halorutilus</taxon>
    </lineage>
</organism>